<dbReference type="EMBL" id="MLJW01000116">
    <property type="protein sequence ID" value="OIQ98682.1"/>
    <property type="molecule type" value="Genomic_DNA"/>
</dbReference>
<protein>
    <submittedName>
        <fullName evidence="1">Uncharacterized protein</fullName>
    </submittedName>
</protein>
<accession>A0A1J5RSM9</accession>
<name>A0A1J5RSM9_9ZZZZ</name>
<evidence type="ECO:0000313" key="1">
    <source>
        <dbReference type="EMBL" id="OIQ98682.1"/>
    </source>
</evidence>
<reference evidence="1" key="1">
    <citation type="submission" date="2016-10" db="EMBL/GenBank/DDBJ databases">
        <title>Sequence of Gallionella enrichment culture.</title>
        <authorList>
            <person name="Poehlein A."/>
            <person name="Muehling M."/>
            <person name="Daniel R."/>
        </authorList>
    </citation>
    <scope>NUCLEOTIDE SEQUENCE</scope>
</reference>
<dbReference type="AlphaFoldDB" id="A0A1J5RSM9"/>
<gene>
    <name evidence="1" type="ORF">GALL_193400</name>
</gene>
<organism evidence="1">
    <name type="scientific">mine drainage metagenome</name>
    <dbReference type="NCBI Taxonomy" id="410659"/>
    <lineage>
        <taxon>unclassified sequences</taxon>
        <taxon>metagenomes</taxon>
        <taxon>ecological metagenomes</taxon>
    </lineage>
</organism>
<comment type="caution">
    <text evidence="1">The sequence shown here is derived from an EMBL/GenBank/DDBJ whole genome shotgun (WGS) entry which is preliminary data.</text>
</comment>
<sequence>MRRIIWQGNAHFEIRKQLTSAYLELKDWSVIRSLISGLTRTMQSQSIDVNF</sequence>
<proteinExistence type="predicted"/>